<gene>
    <name evidence="2" type="ORF">TI39_contig400g00002</name>
</gene>
<keyword evidence="3" id="KW-1185">Reference proteome</keyword>
<evidence type="ECO:0000256" key="1">
    <source>
        <dbReference type="SAM" id="MobiDB-lite"/>
    </source>
</evidence>
<evidence type="ECO:0000313" key="3">
    <source>
        <dbReference type="Proteomes" id="UP000033647"/>
    </source>
</evidence>
<dbReference type="AlphaFoldDB" id="A0A0F4GMH2"/>
<organism evidence="2 3">
    <name type="scientific">Zymoseptoria brevis</name>
    <dbReference type="NCBI Taxonomy" id="1047168"/>
    <lineage>
        <taxon>Eukaryota</taxon>
        <taxon>Fungi</taxon>
        <taxon>Dikarya</taxon>
        <taxon>Ascomycota</taxon>
        <taxon>Pezizomycotina</taxon>
        <taxon>Dothideomycetes</taxon>
        <taxon>Dothideomycetidae</taxon>
        <taxon>Mycosphaerellales</taxon>
        <taxon>Mycosphaerellaceae</taxon>
        <taxon>Zymoseptoria</taxon>
    </lineage>
</organism>
<protein>
    <submittedName>
        <fullName evidence="2">Uncharacterized protein</fullName>
    </submittedName>
</protein>
<accession>A0A0F4GMH2</accession>
<dbReference type="Proteomes" id="UP000033647">
    <property type="component" value="Unassembled WGS sequence"/>
</dbReference>
<evidence type="ECO:0000313" key="2">
    <source>
        <dbReference type="EMBL" id="KJX98624.1"/>
    </source>
</evidence>
<sequence>MERVKADAKLSSMVEELEVIRNQASCNVVGDIIPLHWAQTAKAWKMLDEMKDQVKAGQSGLDSVAANLITLEEVSDELKAQNARLAKQFKELAKKPAKESTPGTAAADVPQPDTPVEQTSTPHEGGMYPTHKFIPLRRTGPFCD</sequence>
<proteinExistence type="predicted"/>
<dbReference type="EMBL" id="LAFY01000392">
    <property type="protein sequence ID" value="KJX98624.1"/>
    <property type="molecule type" value="Genomic_DNA"/>
</dbReference>
<name>A0A0F4GMH2_9PEZI</name>
<comment type="caution">
    <text evidence="2">The sequence shown here is derived from an EMBL/GenBank/DDBJ whole genome shotgun (WGS) entry which is preliminary data.</text>
</comment>
<feature type="region of interest" description="Disordered" evidence="1">
    <location>
        <begin position="92"/>
        <end position="144"/>
    </location>
</feature>
<reference evidence="2 3" key="1">
    <citation type="submission" date="2015-03" db="EMBL/GenBank/DDBJ databases">
        <title>RNA-seq based gene annotation and comparative genomics of four Zymoseptoria species reveal species-specific pathogenicity related genes and transposable element activity.</title>
        <authorList>
            <person name="Grandaubert J."/>
            <person name="Bhattacharyya A."/>
            <person name="Stukenbrock E.H."/>
        </authorList>
    </citation>
    <scope>NUCLEOTIDE SEQUENCE [LARGE SCALE GENOMIC DNA]</scope>
    <source>
        <strain evidence="2 3">Zb18110</strain>
    </source>
</reference>
<dbReference type="OrthoDB" id="10616793at2759"/>